<evidence type="ECO:0000313" key="2">
    <source>
        <dbReference type="EMBL" id="NCI49467.1"/>
    </source>
</evidence>
<accession>A0ABW9ZUP8</accession>
<evidence type="ECO:0000313" key="3">
    <source>
        <dbReference type="Proteomes" id="UP000753802"/>
    </source>
</evidence>
<dbReference type="EMBL" id="JAACJS010000011">
    <property type="protein sequence ID" value="NCI49467.1"/>
    <property type="molecule type" value="Genomic_DNA"/>
</dbReference>
<sequence length="337" mass="37163">MVNIIHTAYKAEDRSYFSILKKEIHAKAAAAGFTERKVGEIDIVVAELVSNLVRHGGGGQLFVKLIEESEVQGIEIISVDSGPGIADVNRVMEDGVSTKGSLGQGLGAIKRLSQVFQVYSQRNWGTIVLVRVFNEEMPNFRKPPKADIRYLALPKPGEEYCGDRFISVTTPQHIKLFFGDGLGHGPEAEKAVTMACDAFQKFTDPDPVQIIRYLNSEVKKSRGLVGTAAVFDVKAATWRICGVGNISTRMYNGAVPKNHMSYNGIIGLNVPNTLNAQESPYEKGQLLIMCSDGLKSRWDMLKFPSVLRYDYSVLLAALIKDFARHTDDMSVMACKIN</sequence>
<dbReference type="InterPro" id="IPR001932">
    <property type="entry name" value="PPM-type_phosphatase-like_dom"/>
</dbReference>
<name>A0ABW9ZUP8_9BACT</name>
<dbReference type="SUPFAM" id="SSF81606">
    <property type="entry name" value="PP2C-like"/>
    <property type="match status" value="1"/>
</dbReference>
<keyword evidence="3" id="KW-1185">Reference proteome</keyword>
<dbReference type="SUPFAM" id="SSF55874">
    <property type="entry name" value="ATPase domain of HSP90 chaperone/DNA topoisomerase II/histidine kinase"/>
    <property type="match status" value="1"/>
</dbReference>
<dbReference type="InterPro" id="IPR036890">
    <property type="entry name" value="HATPase_C_sf"/>
</dbReference>
<dbReference type="Proteomes" id="UP000753802">
    <property type="component" value="Unassembled WGS sequence"/>
</dbReference>
<dbReference type="Gene3D" id="3.30.565.10">
    <property type="entry name" value="Histidine kinase-like ATPase, C-terminal domain"/>
    <property type="match status" value="1"/>
</dbReference>
<dbReference type="PANTHER" id="PTHR35801">
    <property type="entry name" value="PHOSPHOSERINE PHOSPHATASE RSBX"/>
    <property type="match status" value="1"/>
</dbReference>
<dbReference type="CDD" id="cd16934">
    <property type="entry name" value="HATPase_RsbT-like"/>
    <property type="match status" value="1"/>
</dbReference>
<dbReference type="SMART" id="SM00331">
    <property type="entry name" value="PP2C_SIG"/>
    <property type="match status" value="1"/>
</dbReference>
<dbReference type="Pfam" id="PF07228">
    <property type="entry name" value="SpoIIE"/>
    <property type="match status" value="1"/>
</dbReference>
<dbReference type="InterPro" id="IPR036457">
    <property type="entry name" value="PPM-type-like_dom_sf"/>
</dbReference>
<gene>
    <name evidence="2" type="ORF">GWC95_06000</name>
</gene>
<dbReference type="PANTHER" id="PTHR35801:SF1">
    <property type="entry name" value="PHOSPHOSERINE PHOSPHATASE RSBX"/>
    <property type="match status" value="1"/>
</dbReference>
<dbReference type="InterPro" id="IPR003594">
    <property type="entry name" value="HATPase_dom"/>
</dbReference>
<feature type="domain" description="PPM-type phosphatase" evidence="1">
    <location>
        <begin position="145"/>
        <end position="336"/>
    </location>
</feature>
<evidence type="ECO:0000259" key="1">
    <source>
        <dbReference type="SMART" id="SM00331"/>
    </source>
</evidence>
<proteinExistence type="predicted"/>
<protein>
    <submittedName>
        <fullName evidence="2">SpoIIE family protein phosphatase</fullName>
    </submittedName>
</protein>
<comment type="caution">
    <text evidence="2">The sequence shown here is derived from an EMBL/GenBank/DDBJ whole genome shotgun (WGS) entry which is preliminary data.</text>
</comment>
<dbReference type="InterPro" id="IPR039248">
    <property type="entry name" value="Ptase_RsbX"/>
</dbReference>
<dbReference type="Gene3D" id="3.60.40.10">
    <property type="entry name" value="PPM-type phosphatase domain"/>
    <property type="match status" value="1"/>
</dbReference>
<dbReference type="Pfam" id="PF13581">
    <property type="entry name" value="HATPase_c_2"/>
    <property type="match status" value="1"/>
</dbReference>
<dbReference type="RefSeq" id="WP_161817786.1">
    <property type="nucleotide sequence ID" value="NZ_JAACJS010000011.1"/>
</dbReference>
<organism evidence="2 3">
    <name type="scientific">Sediminibacterium roseum</name>
    <dbReference type="NCBI Taxonomy" id="1978412"/>
    <lineage>
        <taxon>Bacteria</taxon>
        <taxon>Pseudomonadati</taxon>
        <taxon>Bacteroidota</taxon>
        <taxon>Chitinophagia</taxon>
        <taxon>Chitinophagales</taxon>
        <taxon>Chitinophagaceae</taxon>
        <taxon>Sediminibacterium</taxon>
    </lineage>
</organism>
<reference evidence="2 3" key="1">
    <citation type="submission" date="2020-01" db="EMBL/GenBank/DDBJ databases">
        <title>Genome analysis.</title>
        <authorList>
            <person name="Wu S."/>
            <person name="Wang G."/>
        </authorList>
    </citation>
    <scope>NUCLEOTIDE SEQUENCE [LARGE SCALE GENOMIC DNA]</scope>
    <source>
        <strain evidence="2 3">SYL130</strain>
    </source>
</reference>